<keyword evidence="4" id="KW-1185">Reference proteome</keyword>
<evidence type="ECO:0000313" key="4">
    <source>
        <dbReference type="Proteomes" id="UP000188181"/>
    </source>
</evidence>
<dbReference type="OrthoDB" id="285331at2"/>
<keyword evidence="2" id="KW-0732">Signal</keyword>
<feature type="region of interest" description="Disordered" evidence="1">
    <location>
        <begin position="112"/>
        <end position="132"/>
    </location>
</feature>
<feature type="signal peptide" evidence="2">
    <location>
        <begin position="1"/>
        <end position="19"/>
    </location>
</feature>
<sequence precursor="true">MRKMLCLLVCCLAGNFVGATTIYSNDFESSVGSEWSATTIKQTPSGQRFLGDWSNTLVTLSLGSIPSHTDIKLEFDLYILQTMDGNNGDIWTLAIQDGPVLLNTTFTNLNNSGQGPRQSYPDNYPSSHPAHTGASAVRSLGYKAGDSTYHLVYTFNHLEDDVVINFQGSSMQSVSDESWGLDNIIVTAVPEPTTISLLTIGFMGILKKRN</sequence>
<dbReference type="NCBIfam" id="TIGR02595">
    <property type="entry name" value="PEP_CTERM"/>
    <property type="match status" value="1"/>
</dbReference>
<evidence type="ECO:0000313" key="3">
    <source>
        <dbReference type="EMBL" id="AQQ70742.1"/>
    </source>
</evidence>
<evidence type="ECO:0000256" key="1">
    <source>
        <dbReference type="SAM" id="MobiDB-lite"/>
    </source>
</evidence>
<accession>A0A1Q2MES0</accession>
<gene>
    <name evidence="3" type="ORF">SMSP2_01103</name>
</gene>
<evidence type="ECO:0008006" key="5">
    <source>
        <dbReference type="Google" id="ProtNLM"/>
    </source>
</evidence>
<dbReference type="Proteomes" id="UP000188181">
    <property type="component" value="Chromosome"/>
</dbReference>
<dbReference type="KEGG" id="pbas:SMSP2_01103"/>
<feature type="chain" id="PRO_5012275625" description="PEP-CTERM protein-sorting domain-containing protein" evidence="2">
    <location>
        <begin position="20"/>
        <end position="210"/>
    </location>
</feature>
<name>A0A1Q2MES0_9BACT</name>
<organism evidence="3 4">
    <name type="scientific">Limihaloglobus sulfuriphilus</name>
    <dbReference type="NCBI Taxonomy" id="1851148"/>
    <lineage>
        <taxon>Bacteria</taxon>
        <taxon>Pseudomonadati</taxon>
        <taxon>Planctomycetota</taxon>
        <taxon>Phycisphaerae</taxon>
        <taxon>Sedimentisphaerales</taxon>
        <taxon>Sedimentisphaeraceae</taxon>
        <taxon>Limihaloglobus</taxon>
    </lineage>
</organism>
<proteinExistence type="predicted"/>
<dbReference type="EMBL" id="CP019646">
    <property type="protein sequence ID" value="AQQ70742.1"/>
    <property type="molecule type" value="Genomic_DNA"/>
</dbReference>
<dbReference type="RefSeq" id="WP_146682984.1">
    <property type="nucleotide sequence ID" value="NZ_CP019646.1"/>
</dbReference>
<dbReference type="AlphaFoldDB" id="A0A1Q2MES0"/>
<reference evidence="4" key="1">
    <citation type="submission" date="2017-02" db="EMBL/GenBank/DDBJ databases">
        <title>Comparative genomics and description of representatives of a novel lineage of planctomycetes thriving in anoxic sediments.</title>
        <authorList>
            <person name="Spring S."/>
            <person name="Bunk B."/>
            <person name="Sproer C."/>
        </authorList>
    </citation>
    <scope>NUCLEOTIDE SEQUENCE [LARGE SCALE GENOMIC DNA]</scope>
    <source>
        <strain evidence="4">SM-Chi-D1</strain>
    </source>
</reference>
<protein>
    <recommendedName>
        <fullName evidence="5">PEP-CTERM protein-sorting domain-containing protein</fullName>
    </recommendedName>
</protein>
<dbReference type="InterPro" id="IPR013424">
    <property type="entry name" value="Ice-binding_C"/>
</dbReference>
<evidence type="ECO:0000256" key="2">
    <source>
        <dbReference type="SAM" id="SignalP"/>
    </source>
</evidence>
<feature type="compositionally biased region" description="Polar residues" evidence="1">
    <location>
        <begin position="112"/>
        <end position="126"/>
    </location>
</feature>